<protein>
    <recommendedName>
        <fullName evidence="6">Transcriptional regulator</fullName>
    </recommendedName>
</protein>
<dbReference type="InterPro" id="IPR036390">
    <property type="entry name" value="WH_DNA-bd_sf"/>
</dbReference>
<dbReference type="PANTHER" id="PTHR38465">
    <property type="entry name" value="HTH-TYPE TRANSCRIPTIONAL REGULATOR MJ1563-RELATED"/>
    <property type="match status" value="1"/>
</dbReference>
<evidence type="ECO:0000256" key="3">
    <source>
        <dbReference type="ARBA" id="ARBA00023163"/>
    </source>
</evidence>
<evidence type="ECO:0000313" key="4">
    <source>
        <dbReference type="EMBL" id="ETN94695.1"/>
    </source>
</evidence>
<dbReference type="GO" id="GO:0003677">
    <property type="term" value="F:DNA binding"/>
    <property type="evidence" value="ECO:0007669"/>
    <property type="project" value="UniProtKB-KW"/>
</dbReference>
<evidence type="ECO:0000256" key="2">
    <source>
        <dbReference type="ARBA" id="ARBA00023125"/>
    </source>
</evidence>
<dbReference type="PANTHER" id="PTHR38465:SF1">
    <property type="entry name" value="HTH-TYPE TRANSCRIPTIONAL REGULATOR MJ1563-RELATED"/>
    <property type="match status" value="1"/>
</dbReference>
<dbReference type="EMBL" id="AYXY01000023">
    <property type="protein sequence ID" value="ETN94695.1"/>
    <property type="molecule type" value="Genomic_DNA"/>
</dbReference>
<name>W2UKK9_9FLAO</name>
<dbReference type="InterPro" id="IPR052362">
    <property type="entry name" value="HTH-GbsR_regulator"/>
</dbReference>
<keyword evidence="3" id="KW-0804">Transcription</keyword>
<dbReference type="eggNOG" id="COG1510">
    <property type="taxonomic scope" value="Bacteria"/>
</dbReference>
<keyword evidence="1" id="KW-0805">Transcription regulation</keyword>
<accession>W2UKK9</accession>
<dbReference type="PATRIC" id="fig|1286632.3.peg.2630"/>
<proteinExistence type="predicted"/>
<sequence length="170" mass="19745">MYMDNLSEEKKELIEELGVYFETSEDMSPLSARIFSLLVLSEINGITFDTIVETLEASKSSTSTNLQLLQTSGIVSYCTKPGDRKRYFKVDPKHIVTRLEKKIEMWEKERKLHLKVSDFKIKLHKQQNTFSETLPGIQFAKNYSLFIEDVIKNLKKLKEKTSTLINEEQS</sequence>
<reference evidence="4 5" key="2">
    <citation type="journal article" date="2016" name="Genome Announc.">
        <title>Draft Genome Sequence of Zhouia amylolytica AD3, Isolated from Tidal Flat Sediment.</title>
        <authorList>
            <person name="Jia B."/>
            <person name="Jin H.M."/>
            <person name="Lee H.J."/>
            <person name="Jeon C.O."/>
        </authorList>
    </citation>
    <scope>NUCLEOTIDE SEQUENCE [LARGE SCALE GENOMIC DNA]</scope>
    <source>
        <strain evidence="4 5">AD3</strain>
    </source>
</reference>
<dbReference type="SUPFAM" id="SSF46785">
    <property type="entry name" value="Winged helix' DNA-binding domain"/>
    <property type="match status" value="1"/>
</dbReference>
<keyword evidence="2" id="KW-0238">DNA-binding</keyword>
<reference evidence="5" key="1">
    <citation type="submission" date="2013-11" db="EMBL/GenBank/DDBJ databases">
        <title>Draft genome sequence from a member of Zhouia, isolated tidal flat.</title>
        <authorList>
            <person name="Jin H."/>
            <person name="Jeon C.O."/>
        </authorList>
    </citation>
    <scope>NUCLEOTIDE SEQUENCE [LARGE SCALE GENOMIC DNA]</scope>
    <source>
        <strain evidence="5">AD3</strain>
    </source>
</reference>
<dbReference type="InterPro" id="IPR036388">
    <property type="entry name" value="WH-like_DNA-bd_sf"/>
</dbReference>
<dbReference type="AlphaFoldDB" id="W2UKK9"/>
<evidence type="ECO:0000256" key="1">
    <source>
        <dbReference type="ARBA" id="ARBA00023015"/>
    </source>
</evidence>
<gene>
    <name evidence="4" type="ORF">P278_26380</name>
</gene>
<keyword evidence="5" id="KW-1185">Reference proteome</keyword>
<comment type="caution">
    <text evidence="4">The sequence shown here is derived from an EMBL/GenBank/DDBJ whole genome shotgun (WGS) entry which is preliminary data.</text>
</comment>
<dbReference type="Proteomes" id="UP000018850">
    <property type="component" value="Unassembled WGS sequence"/>
</dbReference>
<evidence type="ECO:0008006" key="6">
    <source>
        <dbReference type="Google" id="ProtNLM"/>
    </source>
</evidence>
<dbReference type="Gene3D" id="1.10.10.10">
    <property type="entry name" value="Winged helix-like DNA-binding domain superfamily/Winged helix DNA-binding domain"/>
    <property type="match status" value="1"/>
</dbReference>
<evidence type="ECO:0000313" key="5">
    <source>
        <dbReference type="Proteomes" id="UP000018850"/>
    </source>
</evidence>
<organism evidence="4 5">
    <name type="scientific">Zhouia amylolytica AD3</name>
    <dbReference type="NCBI Taxonomy" id="1286632"/>
    <lineage>
        <taxon>Bacteria</taxon>
        <taxon>Pseudomonadati</taxon>
        <taxon>Bacteroidota</taxon>
        <taxon>Flavobacteriia</taxon>
        <taxon>Flavobacteriales</taxon>
        <taxon>Flavobacteriaceae</taxon>
        <taxon>Zhouia</taxon>
    </lineage>
</organism>
<dbReference type="STRING" id="376730.SAMN04487906_1565"/>